<dbReference type="PROSITE" id="PS50929">
    <property type="entry name" value="ABC_TM1F"/>
    <property type="match status" value="1"/>
</dbReference>
<dbReference type="PANTHER" id="PTHR24221:SF647">
    <property type="entry name" value="BLL6336 PROTEIN"/>
    <property type="match status" value="1"/>
</dbReference>
<feature type="region of interest" description="Disordered" evidence="9">
    <location>
        <begin position="1"/>
        <end position="22"/>
    </location>
</feature>
<gene>
    <name evidence="14" type="ORF">SAMN05421828_105139</name>
</gene>
<evidence type="ECO:0000256" key="10">
    <source>
        <dbReference type="SAM" id="Phobius"/>
    </source>
</evidence>
<dbReference type="InterPro" id="IPR011527">
    <property type="entry name" value="ABC1_TM_dom"/>
</dbReference>
<evidence type="ECO:0000259" key="12">
    <source>
        <dbReference type="PROSITE" id="PS50929"/>
    </source>
</evidence>
<dbReference type="PANTHER" id="PTHR24221">
    <property type="entry name" value="ATP-BINDING CASSETTE SUB-FAMILY B"/>
    <property type="match status" value="1"/>
</dbReference>
<keyword evidence="3" id="KW-1003">Cell membrane</keyword>
<keyword evidence="8 10" id="KW-0472">Membrane</keyword>
<dbReference type="InterPro" id="IPR039421">
    <property type="entry name" value="Type_1_exporter"/>
</dbReference>
<dbReference type="CDD" id="cd18783">
    <property type="entry name" value="ABC_6TM_PrtD_LapB_HlyB_like"/>
    <property type="match status" value="1"/>
</dbReference>
<keyword evidence="7 10" id="KW-1133">Transmembrane helix</keyword>
<feature type="transmembrane region" description="Helical" evidence="10">
    <location>
        <begin position="176"/>
        <end position="204"/>
    </location>
</feature>
<dbReference type="GO" id="GO:0006508">
    <property type="term" value="P:proteolysis"/>
    <property type="evidence" value="ECO:0007669"/>
    <property type="project" value="InterPro"/>
</dbReference>
<feature type="domain" description="ABC transmembrane type-1" evidence="12">
    <location>
        <begin position="176"/>
        <end position="457"/>
    </location>
</feature>
<feature type="domain" description="ABC transporter" evidence="11">
    <location>
        <begin position="490"/>
        <end position="725"/>
    </location>
</feature>
<keyword evidence="6" id="KW-0067">ATP-binding</keyword>
<feature type="transmembrane region" description="Helical" evidence="10">
    <location>
        <begin position="288"/>
        <end position="308"/>
    </location>
</feature>
<dbReference type="GO" id="GO:0016887">
    <property type="term" value="F:ATP hydrolysis activity"/>
    <property type="evidence" value="ECO:0007669"/>
    <property type="project" value="InterPro"/>
</dbReference>
<reference evidence="14 15" key="1">
    <citation type="submission" date="2017-01" db="EMBL/GenBank/DDBJ databases">
        <authorList>
            <person name="Varghese N."/>
            <person name="Submissions S."/>
        </authorList>
    </citation>
    <scope>NUCLEOTIDE SEQUENCE [LARGE SCALE GENOMIC DNA]</scope>
    <source>
        <strain evidence="14 15">ATCC 35905</strain>
    </source>
</reference>
<dbReference type="SMART" id="SM00382">
    <property type="entry name" value="AAA"/>
    <property type="match status" value="1"/>
</dbReference>
<evidence type="ECO:0000313" key="14">
    <source>
        <dbReference type="EMBL" id="SIQ50266.1"/>
    </source>
</evidence>
<dbReference type="GO" id="GO:0005524">
    <property type="term" value="F:ATP binding"/>
    <property type="evidence" value="ECO:0007669"/>
    <property type="project" value="UniProtKB-KW"/>
</dbReference>
<keyword evidence="5" id="KW-0547">Nucleotide-binding</keyword>
<evidence type="ECO:0000256" key="1">
    <source>
        <dbReference type="ARBA" id="ARBA00004651"/>
    </source>
</evidence>
<dbReference type="Gene3D" id="3.90.70.10">
    <property type="entry name" value="Cysteine proteinases"/>
    <property type="match status" value="1"/>
</dbReference>
<dbReference type="GO" id="GO:0140359">
    <property type="term" value="F:ABC-type transporter activity"/>
    <property type="evidence" value="ECO:0007669"/>
    <property type="project" value="InterPro"/>
</dbReference>
<evidence type="ECO:0000256" key="4">
    <source>
        <dbReference type="ARBA" id="ARBA00022692"/>
    </source>
</evidence>
<dbReference type="GO" id="GO:0005886">
    <property type="term" value="C:plasma membrane"/>
    <property type="evidence" value="ECO:0007669"/>
    <property type="project" value="UniProtKB-SubCell"/>
</dbReference>
<dbReference type="EMBL" id="FTNE01000005">
    <property type="protein sequence ID" value="SIQ50266.1"/>
    <property type="molecule type" value="Genomic_DNA"/>
</dbReference>
<accession>A0A8G2CJF6</accession>
<feature type="transmembrane region" description="Helical" evidence="10">
    <location>
        <begin position="210"/>
        <end position="229"/>
    </location>
</feature>
<dbReference type="SUPFAM" id="SSF90123">
    <property type="entry name" value="ABC transporter transmembrane region"/>
    <property type="match status" value="1"/>
</dbReference>
<comment type="subcellular location">
    <subcellularLocation>
        <location evidence="1">Cell membrane</location>
        <topology evidence="1">Multi-pass membrane protein</topology>
    </subcellularLocation>
</comment>
<dbReference type="GO" id="GO:0034040">
    <property type="term" value="F:ATPase-coupled lipid transmembrane transporter activity"/>
    <property type="evidence" value="ECO:0007669"/>
    <property type="project" value="TreeGrafter"/>
</dbReference>
<sequence>MNDIVDSAGAASPDRSSEETEAEHVRILAVKAAARFHGVDLDTETLTLDPKDPAPSSPHLVEWLRESGLWVRGIMLNFRQLMKVETTAPVVLLLRDGGAALMVSNDRDRSIIFVRDPRAPLGSAPIAVDEIRLRQVWDGAVLLIRGERDGQDVEPPFNFSLLWRMVLIEKRILRDVAISSITLTILQVLPILMIMVVLNTVIIYKSINTLILVTLIFIVCILWEALLTWGRRMMLVILSTRIDARLNLMIFDRLMTLPIDFFEKNQAGDLSYKVGQIYRVRDFITGRLLSTFIDMFMVALILPILFYLDAFLAWTILIAAGIIAVIITAFLPAIARLTGKIITAESAKGAVLVESIYGIRTVKALALEKVRADEWDARVAETSRLNMQMGKLSNWPVVLSLPFERYAQGGVLLLGGYIALTSQNPLALGGLVGFMLLGGRVAGPLVSFARLIQDAQEARAAVAIVGQVLNRPTERRALNTGLRPQFLGSVAFENVTFSYEGTKTPALNKVSFAIPEGTMLGIVGRSGSGKSTVTRLLQGINREYTGAVKIDNTELREINLRHLRKSFGVVLQDNFLFRGSVRDNIIAGRPGLSFEDAIRAARLAGAEEFIERLPQGYETFIQEGSPNLSGGQKQRLAIARALIADPRLLILDEATSALDPESEALINANLLRIASNRTMVIISHRLASLVECDQILVMDSGQVVDLGKHGELVERCAIYRHLWLQQNRHMNPEGARNAPTPTLAQGD</sequence>
<dbReference type="PROSITE" id="PS50893">
    <property type="entry name" value="ABC_TRANSPORTER_2"/>
    <property type="match status" value="1"/>
</dbReference>
<dbReference type="GO" id="GO:0008233">
    <property type="term" value="F:peptidase activity"/>
    <property type="evidence" value="ECO:0007669"/>
    <property type="project" value="InterPro"/>
</dbReference>
<evidence type="ECO:0000256" key="8">
    <source>
        <dbReference type="ARBA" id="ARBA00023136"/>
    </source>
</evidence>
<dbReference type="PROSITE" id="PS50990">
    <property type="entry name" value="PEPTIDASE_C39"/>
    <property type="match status" value="1"/>
</dbReference>
<evidence type="ECO:0000256" key="6">
    <source>
        <dbReference type="ARBA" id="ARBA00022840"/>
    </source>
</evidence>
<evidence type="ECO:0000256" key="5">
    <source>
        <dbReference type="ARBA" id="ARBA00022741"/>
    </source>
</evidence>
<dbReference type="Pfam" id="PF00664">
    <property type="entry name" value="ABC_membrane"/>
    <property type="match status" value="1"/>
</dbReference>
<dbReference type="SUPFAM" id="SSF52540">
    <property type="entry name" value="P-loop containing nucleoside triphosphate hydrolases"/>
    <property type="match status" value="1"/>
</dbReference>
<keyword evidence="4 10" id="KW-0812">Transmembrane</keyword>
<comment type="caution">
    <text evidence="14">The sequence shown here is derived from an EMBL/GenBank/DDBJ whole genome shotgun (WGS) entry which is preliminary data.</text>
</comment>
<feature type="transmembrane region" description="Helical" evidence="10">
    <location>
        <begin position="314"/>
        <end position="335"/>
    </location>
</feature>
<dbReference type="InterPro" id="IPR003593">
    <property type="entry name" value="AAA+_ATPase"/>
</dbReference>
<dbReference type="FunFam" id="3.40.50.300:FF:000221">
    <property type="entry name" value="Multidrug ABC transporter ATP-binding protein"/>
    <property type="match status" value="1"/>
</dbReference>
<dbReference type="Gene3D" id="1.20.1560.10">
    <property type="entry name" value="ABC transporter type 1, transmembrane domain"/>
    <property type="match status" value="1"/>
</dbReference>
<evidence type="ECO:0000259" key="13">
    <source>
        <dbReference type="PROSITE" id="PS50990"/>
    </source>
</evidence>
<dbReference type="PROSITE" id="PS00211">
    <property type="entry name" value="ABC_TRANSPORTER_1"/>
    <property type="match status" value="1"/>
</dbReference>
<evidence type="ECO:0000256" key="7">
    <source>
        <dbReference type="ARBA" id="ARBA00022989"/>
    </source>
</evidence>
<dbReference type="InterPro" id="IPR003439">
    <property type="entry name" value="ABC_transporter-like_ATP-bd"/>
</dbReference>
<feature type="domain" description="Peptidase C39" evidence="13">
    <location>
        <begin position="19"/>
        <end position="144"/>
    </location>
</feature>
<evidence type="ECO:0000256" key="3">
    <source>
        <dbReference type="ARBA" id="ARBA00022475"/>
    </source>
</evidence>
<evidence type="ECO:0000313" key="15">
    <source>
        <dbReference type="Proteomes" id="UP000186308"/>
    </source>
</evidence>
<dbReference type="InterPro" id="IPR017871">
    <property type="entry name" value="ABC_transporter-like_CS"/>
</dbReference>
<keyword evidence="2" id="KW-0813">Transport</keyword>
<evidence type="ECO:0000259" key="11">
    <source>
        <dbReference type="PROSITE" id="PS50893"/>
    </source>
</evidence>
<organism evidence="14 15">
    <name type="scientific">Acidiphilium rubrum</name>
    <dbReference type="NCBI Taxonomy" id="526"/>
    <lineage>
        <taxon>Bacteria</taxon>
        <taxon>Pseudomonadati</taxon>
        <taxon>Pseudomonadota</taxon>
        <taxon>Alphaproteobacteria</taxon>
        <taxon>Acetobacterales</taxon>
        <taxon>Acidocellaceae</taxon>
        <taxon>Acidiphilium</taxon>
    </lineage>
</organism>
<dbReference type="InterPro" id="IPR036640">
    <property type="entry name" value="ABC1_TM_sf"/>
</dbReference>
<dbReference type="AlphaFoldDB" id="A0A8G2CJF6"/>
<keyword evidence="15" id="KW-1185">Reference proteome</keyword>
<dbReference type="InterPro" id="IPR005074">
    <property type="entry name" value="Peptidase_C39"/>
</dbReference>
<dbReference type="Pfam" id="PF00005">
    <property type="entry name" value="ABC_tran"/>
    <property type="match status" value="1"/>
</dbReference>
<proteinExistence type="predicted"/>
<evidence type="ECO:0000256" key="9">
    <source>
        <dbReference type="SAM" id="MobiDB-lite"/>
    </source>
</evidence>
<protein>
    <submittedName>
        <fullName evidence="14">Type I secretion system ABC transporter, HlyB family</fullName>
    </submittedName>
</protein>
<evidence type="ECO:0000256" key="2">
    <source>
        <dbReference type="ARBA" id="ARBA00022448"/>
    </source>
</evidence>
<dbReference type="OrthoDB" id="5288404at2"/>
<name>A0A8G2CJF6_ACIRU</name>
<dbReference type="RefSeq" id="WP_029311203.1">
    <property type="nucleotide sequence ID" value="NZ_FTNE01000005.1"/>
</dbReference>
<dbReference type="InterPro" id="IPR027417">
    <property type="entry name" value="P-loop_NTPase"/>
</dbReference>
<dbReference type="Gene3D" id="3.40.50.300">
    <property type="entry name" value="P-loop containing nucleotide triphosphate hydrolases"/>
    <property type="match status" value="1"/>
</dbReference>
<dbReference type="Proteomes" id="UP000186308">
    <property type="component" value="Unassembled WGS sequence"/>
</dbReference>